<evidence type="ECO:0000313" key="2">
    <source>
        <dbReference type="EMBL" id="KAG9251824.1"/>
    </source>
</evidence>
<keyword evidence="3" id="KW-1185">Reference proteome</keyword>
<dbReference type="EMBL" id="MU251265">
    <property type="protein sequence ID" value="KAG9251824.1"/>
    <property type="molecule type" value="Genomic_DNA"/>
</dbReference>
<evidence type="ECO:0000313" key="3">
    <source>
        <dbReference type="Proteomes" id="UP000887229"/>
    </source>
</evidence>
<dbReference type="PANTHER" id="PTHR33657">
    <property type="entry name" value="DOMAIN PROTEIN, PUTATIVE (AFU_ORTHOLOGUE AFUA_5G00600)-RELATED"/>
    <property type="match status" value="1"/>
</dbReference>
<name>A0A9P7ZGS1_9HYPO</name>
<proteinExistence type="predicted"/>
<feature type="signal peptide" evidence="1">
    <location>
        <begin position="1"/>
        <end position="32"/>
    </location>
</feature>
<dbReference type="PANTHER" id="PTHR33657:SF6">
    <property type="entry name" value="SECRETED PROTEIN"/>
    <property type="match status" value="1"/>
</dbReference>
<reference evidence="2" key="1">
    <citation type="journal article" date="2021" name="IMA Fungus">
        <title>Genomic characterization of three marine fungi, including Emericellopsis atlantica sp. nov. with signatures of a generalist lifestyle and marine biomass degradation.</title>
        <authorList>
            <person name="Hagestad O.C."/>
            <person name="Hou L."/>
            <person name="Andersen J.H."/>
            <person name="Hansen E.H."/>
            <person name="Altermark B."/>
            <person name="Li C."/>
            <person name="Kuhnert E."/>
            <person name="Cox R.J."/>
            <person name="Crous P.W."/>
            <person name="Spatafora J.W."/>
            <person name="Lail K."/>
            <person name="Amirebrahimi M."/>
            <person name="Lipzen A."/>
            <person name="Pangilinan J."/>
            <person name="Andreopoulos W."/>
            <person name="Hayes R.D."/>
            <person name="Ng V."/>
            <person name="Grigoriev I.V."/>
            <person name="Jackson S.A."/>
            <person name="Sutton T.D.S."/>
            <person name="Dobson A.D.W."/>
            <person name="Rama T."/>
        </authorList>
    </citation>
    <scope>NUCLEOTIDE SEQUENCE</scope>
    <source>
        <strain evidence="2">TS7</strain>
    </source>
</reference>
<dbReference type="AlphaFoldDB" id="A0A9P7ZGS1"/>
<feature type="chain" id="PRO_5040131352" evidence="1">
    <location>
        <begin position="33"/>
        <end position="278"/>
    </location>
</feature>
<organism evidence="2 3">
    <name type="scientific">Emericellopsis atlantica</name>
    <dbReference type="NCBI Taxonomy" id="2614577"/>
    <lineage>
        <taxon>Eukaryota</taxon>
        <taxon>Fungi</taxon>
        <taxon>Dikarya</taxon>
        <taxon>Ascomycota</taxon>
        <taxon>Pezizomycotina</taxon>
        <taxon>Sordariomycetes</taxon>
        <taxon>Hypocreomycetidae</taxon>
        <taxon>Hypocreales</taxon>
        <taxon>Bionectriaceae</taxon>
        <taxon>Emericellopsis</taxon>
    </lineage>
</organism>
<keyword evidence="1" id="KW-0732">Signal</keyword>
<gene>
    <name evidence="2" type="ORF">F5Z01DRAFT_252502</name>
</gene>
<dbReference type="InterPro" id="IPR008701">
    <property type="entry name" value="NPP1"/>
</dbReference>
<sequence>MRGICCRHFTMMIDGLKLLLAVAALLLPVVFANPVLRIQNPLIAPVPTCYRTMQMNYQPAFDFDMDSCYNAPAVDPTGAVNPGRSTCDIKNPNNAVECRVPSYLHNNNVYVRSRTNSGWTAQMYGYYFEVDHKETCSGHRHDWEHVVVWLEGDVVRYVAASAHGDYEVRPVQDALEVNGHTKIVYHRDGSSTHAMRFAKEGDEPPENHGGSWFYGGLVDYYGFPNDDVRAAMLANDWLPGKIDFSDVRFADALELAKGGYDIPLDVGRDDEGTTYRPC</sequence>
<dbReference type="Proteomes" id="UP000887229">
    <property type="component" value="Unassembled WGS sequence"/>
</dbReference>
<dbReference type="Pfam" id="PF05630">
    <property type="entry name" value="NPP1"/>
    <property type="match status" value="1"/>
</dbReference>
<dbReference type="RefSeq" id="XP_046115748.1">
    <property type="nucleotide sequence ID" value="XM_046258512.1"/>
</dbReference>
<dbReference type="GeneID" id="70289415"/>
<evidence type="ECO:0000256" key="1">
    <source>
        <dbReference type="SAM" id="SignalP"/>
    </source>
</evidence>
<comment type="caution">
    <text evidence="2">The sequence shown here is derived from an EMBL/GenBank/DDBJ whole genome shotgun (WGS) entry which is preliminary data.</text>
</comment>
<dbReference type="OrthoDB" id="89086at2759"/>
<protein>
    <submittedName>
        <fullName evidence="2">NLP4 protein</fullName>
    </submittedName>
</protein>
<accession>A0A9P7ZGS1</accession>